<comment type="similarity">
    <text evidence="1">Belongs to the cytochrome P450 family.</text>
</comment>
<feature type="non-terminal residue" evidence="4">
    <location>
        <position position="342"/>
    </location>
</feature>
<evidence type="ECO:0000256" key="3">
    <source>
        <dbReference type="SAM" id="Phobius"/>
    </source>
</evidence>
<dbReference type="AlphaFoldDB" id="A0A8T9BQ25"/>
<comment type="caution">
    <text evidence="4">The sequence shown here is derived from an EMBL/GenBank/DDBJ whole genome shotgun (WGS) entry which is preliminary data.</text>
</comment>
<dbReference type="InterPro" id="IPR036396">
    <property type="entry name" value="Cyt_P450_sf"/>
</dbReference>
<dbReference type="Gene3D" id="1.10.630.10">
    <property type="entry name" value="Cytochrome P450"/>
    <property type="match status" value="1"/>
</dbReference>
<dbReference type="Proteomes" id="UP000469558">
    <property type="component" value="Unassembled WGS sequence"/>
</dbReference>
<name>A0A8T9BQ25_9HELO</name>
<dbReference type="GO" id="GO:0020037">
    <property type="term" value="F:heme binding"/>
    <property type="evidence" value="ECO:0007669"/>
    <property type="project" value="InterPro"/>
</dbReference>
<reference evidence="4 5" key="1">
    <citation type="submission" date="2018-05" db="EMBL/GenBank/DDBJ databases">
        <title>Genome sequencing and assembly of the regulated plant pathogen Lachnellula willkommii and related sister species for the development of diagnostic species identification markers.</title>
        <authorList>
            <person name="Giroux E."/>
            <person name="Bilodeau G."/>
        </authorList>
    </citation>
    <scope>NUCLEOTIDE SEQUENCE [LARGE SCALE GENOMIC DNA]</scope>
    <source>
        <strain evidence="4 5">CBS 268.59</strain>
    </source>
</reference>
<organism evidence="4 5">
    <name type="scientific">Lachnellula suecica</name>
    <dbReference type="NCBI Taxonomy" id="602035"/>
    <lineage>
        <taxon>Eukaryota</taxon>
        <taxon>Fungi</taxon>
        <taxon>Dikarya</taxon>
        <taxon>Ascomycota</taxon>
        <taxon>Pezizomycotina</taxon>
        <taxon>Leotiomycetes</taxon>
        <taxon>Helotiales</taxon>
        <taxon>Lachnaceae</taxon>
        <taxon>Lachnellula</taxon>
    </lineage>
</organism>
<dbReference type="OrthoDB" id="1470350at2759"/>
<keyword evidence="5" id="KW-1185">Reference proteome</keyword>
<feature type="transmembrane region" description="Helical" evidence="3">
    <location>
        <begin position="21"/>
        <end position="41"/>
    </location>
</feature>
<evidence type="ECO:0000256" key="2">
    <source>
        <dbReference type="SAM" id="MobiDB-lite"/>
    </source>
</evidence>
<sequence length="342" mass="38418">VVPGFNSKELKANHRLAFKDAINTLVHSVIWLAIFPVWLLAKSPLQIHKKLVQALCECSDYFKELSEYKIQQIERDEKAADGTMDLMGPLVKASENTEDSKDPYLTKQEVIANAWILLFAGHETSGSITHYSILWLAIELSIQAQLQADIDDTVGERPWSTWTYENDLGRLYQSMIGAVINETLRLLPPIIDIPKIVRETPQSITWDGKTVSVPPTTIIHLSAVAVHRNPRYWPHSPSKVSAKKHDLDDWVPERWFASSVSPEVSDDDGKTDPSSFETAPRKLLVPPKGAYVPFSEGRVRVPGNEITAVLAVLFKTHSVELDVSTWASDEEVEAMSTRERRA</sequence>
<feature type="non-terminal residue" evidence="4">
    <location>
        <position position="1"/>
    </location>
</feature>
<dbReference type="SUPFAM" id="SSF48264">
    <property type="entry name" value="Cytochrome P450"/>
    <property type="match status" value="1"/>
</dbReference>
<evidence type="ECO:0000256" key="1">
    <source>
        <dbReference type="ARBA" id="ARBA00010617"/>
    </source>
</evidence>
<gene>
    <name evidence="4" type="primary">Cyp3a9</name>
    <name evidence="4" type="ORF">LSUE1_G009794</name>
</gene>
<keyword evidence="3" id="KW-0812">Transmembrane</keyword>
<protein>
    <submittedName>
        <fullName evidence="4">Cytochrome P450 3A9</fullName>
    </submittedName>
</protein>
<evidence type="ECO:0000313" key="5">
    <source>
        <dbReference type="Proteomes" id="UP000469558"/>
    </source>
</evidence>
<dbReference type="EMBL" id="QGMK01003664">
    <property type="protein sequence ID" value="TVY51968.1"/>
    <property type="molecule type" value="Genomic_DNA"/>
</dbReference>
<dbReference type="PANTHER" id="PTHR24305">
    <property type="entry name" value="CYTOCHROME P450"/>
    <property type="match status" value="1"/>
</dbReference>
<dbReference type="GO" id="GO:0016705">
    <property type="term" value="F:oxidoreductase activity, acting on paired donors, with incorporation or reduction of molecular oxygen"/>
    <property type="evidence" value="ECO:0007669"/>
    <property type="project" value="InterPro"/>
</dbReference>
<accession>A0A8T9BQ25</accession>
<dbReference type="Pfam" id="PF00067">
    <property type="entry name" value="p450"/>
    <property type="match status" value="1"/>
</dbReference>
<feature type="region of interest" description="Disordered" evidence="2">
    <location>
        <begin position="260"/>
        <end position="280"/>
    </location>
</feature>
<dbReference type="GO" id="GO:0005506">
    <property type="term" value="F:iron ion binding"/>
    <property type="evidence" value="ECO:0007669"/>
    <property type="project" value="InterPro"/>
</dbReference>
<proteinExistence type="inferred from homology"/>
<dbReference type="InterPro" id="IPR050121">
    <property type="entry name" value="Cytochrome_P450_monoxygenase"/>
</dbReference>
<keyword evidence="3" id="KW-1133">Transmembrane helix</keyword>
<dbReference type="InterPro" id="IPR001128">
    <property type="entry name" value="Cyt_P450"/>
</dbReference>
<dbReference type="PANTHER" id="PTHR24305:SF166">
    <property type="entry name" value="CYTOCHROME P450 12A4, MITOCHONDRIAL-RELATED"/>
    <property type="match status" value="1"/>
</dbReference>
<dbReference type="GO" id="GO:0004497">
    <property type="term" value="F:monooxygenase activity"/>
    <property type="evidence" value="ECO:0007669"/>
    <property type="project" value="InterPro"/>
</dbReference>
<keyword evidence="3" id="KW-0472">Membrane</keyword>
<evidence type="ECO:0000313" key="4">
    <source>
        <dbReference type="EMBL" id="TVY51968.1"/>
    </source>
</evidence>